<evidence type="ECO:0000313" key="2">
    <source>
        <dbReference type="EMBL" id="KAF0726801.1"/>
    </source>
</evidence>
<dbReference type="EMBL" id="VJMJ01000207">
    <property type="protein sequence ID" value="KAF0726801.1"/>
    <property type="molecule type" value="Genomic_DNA"/>
</dbReference>
<accession>A0A6G0WI04</accession>
<organism evidence="2 3">
    <name type="scientific">Aphanomyces euteiches</name>
    <dbReference type="NCBI Taxonomy" id="100861"/>
    <lineage>
        <taxon>Eukaryota</taxon>
        <taxon>Sar</taxon>
        <taxon>Stramenopiles</taxon>
        <taxon>Oomycota</taxon>
        <taxon>Saprolegniomycetes</taxon>
        <taxon>Saprolegniales</taxon>
        <taxon>Verrucalvaceae</taxon>
        <taxon>Aphanomyces</taxon>
    </lineage>
</organism>
<dbReference type="Proteomes" id="UP000481153">
    <property type="component" value="Unassembled WGS sequence"/>
</dbReference>
<name>A0A6G0WI04_9STRA</name>
<dbReference type="VEuPathDB" id="FungiDB:AeMF1_010316"/>
<dbReference type="AlphaFoldDB" id="A0A6G0WI04"/>
<protein>
    <submittedName>
        <fullName evidence="2">Uncharacterized protein</fullName>
    </submittedName>
</protein>
<feature type="transmembrane region" description="Helical" evidence="1">
    <location>
        <begin position="148"/>
        <end position="169"/>
    </location>
</feature>
<sequence>MSLSFKRPRCNTLQSTPAAIVSRGILFMLSIQRSARTAGADAACGYFGKPIRSPACDSSISGLLVCISAFLLPCGHRYQRDMQWSANTTLKATRNYGTLQPIPEEENELSPMLRSNYMSPGLRKSSFRRVDSMPYATKNGATTLNPRALVYVISVPAVLFLFFMFIFILRASAPRTDLLWRDCAYEPWQTSEACDSDYALAYRASSIVANLTWQEKLTQCRVLYNGLPMLNLSTFNYCQEAKFKKLLQTHAAEFSPIDMTTSCEHFYVRSSQPPIQSVTDCKAALGDLIENGVLLSLTDDEVAICAQYHYSQSQVSTLNDVLMRLLAGRILADETQEITADGIELGSPENFHAGSGVKM</sequence>
<keyword evidence="1" id="KW-0472">Membrane</keyword>
<keyword evidence="1" id="KW-1133">Transmembrane helix</keyword>
<gene>
    <name evidence="2" type="ORF">Ae201684_015057</name>
</gene>
<evidence type="ECO:0000256" key="1">
    <source>
        <dbReference type="SAM" id="Phobius"/>
    </source>
</evidence>
<keyword evidence="3" id="KW-1185">Reference proteome</keyword>
<proteinExistence type="predicted"/>
<keyword evidence="1" id="KW-0812">Transmembrane</keyword>
<comment type="caution">
    <text evidence="2">The sequence shown here is derived from an EMBL/GenBank/DDBJ whole genome shotgun (WGS) entry which is preliminary data.</text>
</comment>
<reference evidence="2 3" key="1">
    <citation type="submission" date="2019-07" db="EMBL/GenBank/DDBJ databases">
        <title>Genomics analysis of Aphanomyces spp. identifies a new class of oomycete effector associated with host adaptation.</title>
        <authorList>
            <person name="Gaulin E."/>
        </authorList>
    </citation>
    <scope>NUCLEOTIDE SEQUENCE [LARGE SCALE GENOMIC DNA]</scope>
    <source>
        <strain evidence="2 3">ATCC 201684</strain>
    </source>
</reference>
<evidence type="ECO:0000313" key="3">
    <source>
        <dbReference type="Proteomes" id="UP000481153"/>
    </source>
</evidence>